<keyword evidence="2" id="KW-1133">Transmembrane helix</keyword>
<feature type="transmembrane region" description="Helical" evidence="2">
    <location>
        <begin position="117"/>
        <end position="140"/>
    </location>
</feature>
<dbReference type="HOGENOM" id="CLU_991878_0_0_1"/>
<proteinExistence type="predicted"/>
<feature type="transmembrane region" description="Helical" evidence="2">
    <location>
        <begin position="47"/>
        <end position="71"/>
    </location>
</feature>
<accession>A0A0D3J7D7</accession>
<dbReference type="RefSeq" id="XP_005771851.1">
    <property type="nucleotide sequence ID" value="XM_005771794.1"/>
</dbReference>
<organism evidence="3 4">
    <name type="scientific">Emiliania huxleyi (strain CCMP1516)</name>
    <dbReference type="NCBI Taxonomy" id="280463"/>
    <lineage>
        <taxon>Eukaryota</taxon>
        <taxon>Haptista</taxon>
        <taxon>Haptophyta</taxon>
        <taxon>Prymnesiophyceae</taxon>
        <taxon>Isochrysidales</taxon>
        <taxon>Noelaerhabdaceae</taxon>
        <taxon>Emiliania</taxon>
    </lineage>
</organism>
<evidence type="ECO:0000313" key="4">
    <source>
        <dbReference type="Proteomes" id="UP000013827"/>
    </source>
</evidence>
<feature type="transmembrane region" description="Helical" evidence="2">
    <location>
        <begin position="91"/>
        <end position="111"/>
    </location>
</feature>
<evidence type="ECO:0000256" key="2">
    <source>
        <dbReference type="SAM" id="Phobius"/>
    </source>
</evidence>
<reference evidence="4" key="1">
    <citation type="journal article" date="2013" name="Nature">
        <title>Pan genome of the phytoplankton Emiliania underpins its global distribution.</title>
        <authorList>
            <person name="Read B.A."/>
            <person name="Kegel J."/>
            <person name="Klute M.J."/>
            <person name="Kuo A."/>
            <person name="Lefebvre S.C."/>
            <person name="Maumus F."/>
            <person name="Mayer C."/>
            <person name="Miller J."/>
            <person name="Monier A."/>
            <person name="Salamov A."/>
            <person name="Young J."/>
            <person name="Aguilar M."/>
            <person name="Claverie J.M."/>
            <person name="Frickenhaus S."/>
            <person name="Gonzalez K."/>
            <person name="Herman E.K."/>
            <person name="Lin Y.C."/>
            <person name="Napier J."/>
            <person name="Ogata H."/>
            <person name="Sarno A.F."/>
            <person name="Shmutz J."/>
            <person name="Schroeder D."/>
            <person name="de Vargas C."/>
            <person name="Verret F."/>
            <person name="von Dassow P."/>
            <person name="Valentin K."/>
            <person name="Van de Peer Y."/>
            <person name="Wheeler G."/>
            <person name="Dacks J.B."/>
            <person name="Delwiche C.F."/>
            <person name="Dyhrman S.T."/>
            <person name="Glockner G."/>
            <person name="John U."/>
            <person name="Richards T."/>
            <person name="Worden A.Z."/>
            <person name="Zhang X."/>
            <person name="Grigoriev I.V."/>
            <person name="Allen A.E."/>
            <person name="Bidle K."/>
            <person name="Borodovsky M."/>
            <person name="Bowler C."/>
            <person name="Brownlee C."/>
            <person name="Cock J.M."/>
            <person name="Elias M."/>
            <person name="Gladyshev V.N."/>
            <person name="Groth M."/>
            <person name="Guda C."/>
            <person name="Hadaegh A."/>
            <person name="Iglesias-Rodriguez M.D."/>
            <person name="Jenkins J."/>
            <person name="Jones B.M."/>
            <person name="Lawson T."/>
            <person name="Leese F."/>
            <person name="Lindquist E."/>
            <person name="Lobanov A."/>
            <person name="Lomsadze A."/>
            <person name="Malik S.B."/>
            <person name="Marsh M.E."/>
            <person name="Mackinder L."/>
            <person name="Mock T."/>
            <person name="Mueller-Roeber B."/>
            <person name="Pagarete A."/>
            <person name="Parker M."/>
            <person name="Probert I."/>
            <person name="Quesneville H."/>
            <person name="Raines C."/>
            <person name="Rensing S.A."/>
            <person name="Riano-Pachon D.M."/>
            <person name="Richier S."/>
            <person name="Rokitta S."/>
            <person name="Shiraiwa Y."/>
            <person name="Soanes D.M."/>
            <person name="van der Giezen M."/>
            <person name="Wahlund T.M."/>
            <person name="Williams B."/>
            <person name="Wilson W."/>
            <person name="Wolfe G."/>
            <person name="Wurch L.L."/>
        </authorList>
    </citation>
    <scope>NUCLEOTIDE SEQUENCE</scope>
</reference>
<feature type="compositionally biased region" description="Low complexity" evidence="1">
    <location>
        <begin position="184"/>
        <end position="219"/>
    </location>
</feature>
<dbReference type="EnsemblProtists" id="EOD19422">
    <property type="protein sequence ID" value="EOD19422"/>
    <property type="gene ID" value="EMIHUDRAFT_117964"/>
</dbReference>
<dbReference type="AlphaFoldDB" id="A0A0D3J7D7"/>
<dbReference type="KEGG" id="ehx:EMIHUDRAFT_117964"/>
<dbReference type="Proteomes" id="UP000013827">
    <property type="component" value="Unassembled WGS sequence"/>
</dbReference>
<dbReference type="PaxDb" id="2903-EOD19422"/>
<reference evidence="3" key="2">
    <citation type="submission" date="2024-10" db="UniProtKB">
        <authorList>
            <consortium name="EnsemblProtists"/>
        </authorList>
    </citation>
    <scope>IDENTIFICATION</scope>
</reference>
<keyword evidence="4" id="KW-1185">Reference proteome</keyword>
<protein>
    <submittedName>
        <fullName evidence="3">Uncharacterized protein</fullName>
    </submittedName>
</protein>
<dbReference type="GeneID" id="17264967"/>
<evidence type="ECO:0000256" key="1">
    <source>
        <dbReference type="SAM" id="MobiDB-lite"/>
    </source>
</evidence>
<name>A0A0D3J7D7_EMIH1</name>
<sequence length="281" mass="28447">MTPNRVLLLAIAFWASGALVTLSLSLNGLLAKAAAPRFHADASRAPWLRFACFGGGVALGVSQAALIFVPLAASEARRILGLSVRARAVDFFPRCKLLGVLAVALSCALVDRLTQAYYASVLVFVALLAAVGVSLAAGAARLSLGLCLSGDHRAALLKRVRVALPPLLEEEGEQRASDLAAGVSPAADASSPAADASPAAAAAPPAAAASPAAAWPASSRELGPGTRDWLRDEGGGDAEPAPAVWPASARDLSSTTRSWLRDDGGAAAPQGETEQGDDAGV</sequence>
<feature type="region of interest" description="Disordered" evidence="1">
    <location>
        <begin position="175"/>
        <end position="281"/>
    </location>
</feature>
<keyword evidence="2" id="KW-0812">Transmembrane</keyword>
<evidence type="ECO:0000313" key="3">
    <source>
        <dbReference type="EnsemblProtists" id="EOD19422"/>
    </source>
</evidence>
<keyword evidence="2" id="KW-0472">Membrane</keyword>